<organism evidence="2 3">
    <name type="scientific">Emergomyces pasteurianus Ep9510</name>
    <dbReference type="NCBI Taxonomy" id="1447872"/>
    <lineage>
        <taxon>Eukaryota</taxon>
        <taxon>Fungi</taxon>
        <taxon>Dikarya</taxon>
        <taxon>Ascomycota</taxon>
        <taxon>Pezizomycotina</taxon>
        <taxon>Eurotiomycetes</taxon>
        <taxon>Eurotiomycetidae</taxon>
        <taxon>Onygenales</taxon>
        <taxon>Ajellomycetaceae</taxon>
        <taxon>Emergomyces</taxon>
    </lineage>
</organism>
<dbReference type="AlphaFoldDB" id="A0A1J9QAL3"/>
<feature type="compositionally biased region" description="Pro residues" evidence="1">
    <location>
        <begin position="63"/>
        <end position="77"/>
    </location>
</feature>
<reference evidence="2 3" key="1">
    <citation type="submission" date="2015-07" db="EMBL/GenBank/DDBJ databases">
        <title>Emmonsia species relationships and genome sequence.</title>
        <authorList>
            <consortium name="The Broad Institute Genomics Platform"/>
            <person name="Cuomo C.A."/>
            <person name="Munoz J.F."/>
            <person name="Imamovic A."/>
            <person name="Priest M.E."/>
            <person name="Young S."/>
            <person name="Clay O.K."/>
            <person name="McEwen J.G."/>
        </authorList>
    </citation>
    <scope>NUCLEOTIDE SEQUENCE [LARGE SCALE GENOMIC DNA]</scope>
    <source>
        <strain evidence="2 3">UAMH 9510</strain>
    </source>
</reference>
<accession>A0A1J9QAL3</accession>
<gene>
    <name evidence="2" type="ORF">AJ78_06512</name>
</gene>
<dbReference type="OrthoDB" id="5451908at2759"/>
<evidence type="ECO:0000256" key="1">
    <source>
        <dbReference type="SAM" id="MobiDB-lite"/>
    </source>
</evidence>
<comment type="caution">
    <text evidence="2">The sequence shown here is derived from an EMBL/GenBank/DDBJ whole genome shotgun (WGS) entry which is preliminary data.</text>
</comment>
<keyword evidence="3" id="KW-1185">Reference proteome</keyword>
<proteinExistence type="predicted"/>
<dbReference type="VEuPathDB" id="FungiDB:AJ78_06512"/>
<protein>
    <submittedName>
        <fullName evidence="2">Uncharacterized protein</fullName>
    </submittedName>
</protein>
<dbReference type="EMBL" id="LGRN01000347">
    <property type="protein sequence ID" value="OJD12964.1"/>
    <property type="molecule type" value="Genomic_DNA"/>
</dbReference>
<feature type="region of interest" description="Disordered" evidence="1">
    <location>
        <begin position="1"/>
        <end position="156"/>
    </location>
</feature>
<sequence>MRPHRLVAVVTKESVPPKRQRRGAAAVSAAAKKAKLAKLEQGREAPVPSAPALKTEAVADPATTPPLAPAPPPPLAPAAPSESPEGDYKRFLRRPGNPPVPGFQEGAYNPFPAPSQPAVAGFGSSDDRPRGGFPSAPALEDSLAGPSQRPTIPTLSPAGAVADGFVKEPPVRRLAGTATCLRCAKQLRNGGIFCSRPAANSRCFRCAKNNDKCLPVPVQHRAGLLALQTLADSVEAGEGSLSELEKEGKKWVSAVEKTVKLTTPRRGSVSAAVGGAPEAGRLLAKISLQLEQMTEVLYQLAGRPVPPVPDVEEEFGGGEVVEK</sequence>
<evidence type="ECO:0000313" key="3">
    <source>
        <dbReference type="Proteomes" id="UP000182235"/>
    </source>
</evidence>
<evidence type="ECO:0000313" key="2">
    <source>
        <dbReference type="EMBL" id="OJD12964.1"/>
    </source>
</evidence>
<dbReference type="Proteomes" id="UP000182235">
    <property type="component" value="Unassembled WGS sequence"/>
</dbReference>
<name>A0A1J9QAL3_9EURO</name>